<feature type="region of interest" description="Disordered" evidence="1">
    <location>
        <begin position="66"/>
        <end position="90"/>
    </location>
</feature>
<dbReference type="EMBL" id="BNBO01000066">
    <property type="protein sequence ID" value="GHH83508.1"/>
    <property type="molecule type" value="Genomic_DNA"/>
</dbReference>
<reference evidence="2" key="1">
    <citation type="journal article" date="2014" name="Int. J. Syst. Evol. Microbiol.">
        <title>Complete genome sequence of Corynebacterium casei LMG S-19264T (=DSM 44701T), isolated from a smear-ripened cheese.</title>
        <authorList>
            <consortium name="US DOE Joint Genome Institute (JGI-PGF)"/>
            <person name="Walter F."/>
            <person name="Albersmeier A."/>
            <person name="Kalinowski J."/>
            <person name="Ruckert C."/>
        </authorList>
    </citation>
    <scope>NUCLEOTIDE SEQUENCE</scope>
    <source>
        <strain evidence="2">JCM 4646</strain>
    </source>
</reference>
<dbReference type="Proteomes" id="UP000617734">
    <property type="component" value="Unassembled WGS sequence"/>
</dbReference>
<gene>
    <name evidence="2" type="ORF">GCM10018781_70870</name>
</gene>
<dbReference type="AlphaFoldDB" id="A0A919GG93"/>
<accession>A0A919GG93</accession>
<evidence type="ECO:0000313" key="3">
    <source>
        <dbReference type="Proteomes" id="UP000617734"/>
    </source>
</evidence>
<dbReference type="RefSeq" id="WP_190215044.1">
    <property type="nucleotide sequence ID" value="NZ_BNBO01000066.1"/>
</dbReference>
<comment type="caution">
    <text evidence="2">The sequence shown here is derived from an EMBL/GenBank/DDBJ whole genome shotgun (WGS) entry which is preliminary data.</text>
</comment>
<dbReference type="GeneID" id="95357341"/>
<evidence type="ECO:0000256" key="1">
    <source>
        <dbReference type="SAM" id="MobiDB-lite"/>
    </source>
</evidence>
<reference evidence="2" key="2">
    <citation type="submission" date="2020-09" db="EMBL/GenBank/DDBJ databases">
        <authorList>
            <person name="Sun Q."/>
            <person name="Ohkuma M."/>
        </authorList>
    </citation>
    <scope>NUCLEOTIDE SEQUENCE</scope>
    <source>
        <strain evidence="2">JCM 4646</strain>
    </source>
</reference>
<protein>
    <submittedName>
        <fullName evidence="2">Uncharacterized protein</fullName>
    </submittedName>
</protein>
<sequence>MRSADTEFIGGPLDGRILPILLGPFNGVPKTYRVPVPAHGDVPAETLVYVRAKQHRGARWHWRYEFDGPASGHAPDPSAVTPEESGPTPE</sequence>
<keyword evidence="3" id="KW-1185">Reference proteome</keyword>
<organism evidence="2 3">
    <name type="scientific">Kitasatospora indigofera</name>
    <dbReference type="NCBI Taxonomy" id="67307"/>
    <lineage>
        <taxon>Bacteria</taxon>
        <taxon>Bacillati</taxon>
        <taxon>Actinomycetota</taxon>
        <taxon>Actinomycetes</taxon>
        <taxon>Kitasatosporales</taxon>
        <taxon>Streptomycetaceae</taxon>
        <taxon>Kitasatospora</taxon>
    </lineage>
</organism>
<name>A0A919GG93_9ACTN</name>
<proteinExistence type="predicted"/>
<evidence type="ECO:0000313" key="2">
    <source>
        <dbReference type="EMBL" id="GHH83508.1"/>
    </source>
</evidence>